<reference evidence="18 19" key="1">
    <citation type="submission" date="2024-04" db="EMBL/GenBank/DDBJ databases">
        <authorList>
            <person name="Waldvogel A.-M."/>
            <person name="Schoenle A."/>
        </authorList>
    </citation>
    <scope>NUCLEOTIDE SEQUENCE [LARGE SCALE GENOMIC DNA]</scope>
</reference>
<evidence type="ECO:0000256" key="1">
    <source>
        <dbReference type="ARBA" id="ARBA00004251"/>
    </source>
</evidence>
<dbReference type="FunFam" id="2.60.40.60:FF:000202">
    <property type="entry name" value="cadherin-8 isoform X4"/>
    <property type="match status" value="1"/>
</dbReference>
<dbReference type="Proteomes" id="UP001497482">
    <property type="component" value="Chromosome 13"/>
</dbReference>
<keyword evidence="14" id="KW-0325">Glycoprotein</keyword>
<keyword evidence="11" id="KW-0965">Cell junction</keyword>
<sequence>MASLWTLQTVLLFLVLSAAAAEVLPERSGLALIRHKRDWIWNSLYVEEEKPAPTPYKIGQLKSTLRVEVKRFSIDGEGANSIFTVDNKGDLFVTRSLDREEKSVYHLSAKMYDGNNQVVEDSGGFEVIVNDINDNLPVFPKGFNGSVLERAAVGTKVVVVKATDADDTNTANGELRYSLLRGGDGKFQIDDISGMVTCSRADLDRESVAQYLLVVRAQDMRGKPSGSTATATVTVTVTDINDNIASFSSNTMEVSVPEDHKLSEVMTTLRLEDRDQRQNKVPRIFITGEYSRMFHVQVDSEKNGNLMLRQVIW</sequence>
<dbReference type="InterPro" id="IPR015919">
    <property type="entry name" value="Cadherin-like_sf"/>
</dbReference>
<feature type="domain" description="Cadherin" evidence="17">
    <location>
        <begin position="139"/>
        <end position="247"/>
    </location>
</feature>
<evidence type="ECO:0000256" key="7">
    <source>
        <dbReference type="ARBA" id="ARBA00022729"/>
    </source>
</evidence>
<dbReference type="GO" id="GO:0007156">
    <property type="term" value="P:homophilic cell adhesion via plasma membrane adhesion molecules"/>
    <property type="evidence" value="ECO:0007669"/>
    <property type="project" value="InterPro"/>
</dbReference>
<comment type="subcellular location">
    <subcellularLocation>
        <location evidence="2">Cell junction</location>
    </subcellularLocation>
    <subcellularLocation>
        <location evidence="1">Cell membrane</location>
        <topology evidence="1">Single-pass type I membrane protein</topology>
    </subcellularLocation>
</comment>
<dbReference type="Pfam" id="PF00028">
    <property type="entry name" value="Cadherin"/>
    <property type="match status" value="2"/>
</dbReference>
<dbReference type="InterPro" id="IPR002126">
    <property type="entry name" value="Cadherin-like_dom"/>
</dbReference>
<evidence type="ECO:0000256" key="11">
    <source>
        <dbReference type="ARBA" id="ARBA00022949"/>
    </source>
</evidence>
<dbReference type="GO" id="GO:0000902">
    <property type="term" value="P:cell morphogenesis"/>
    <property type="evidence" value="ECO:0007669"/>
    <property type="project" value="TreeGrafter"/>
</dbReference>
<accession>A0AAV2JMH6</accession>
<evidence type="ECO:0000256" key="8">
    <source>
        <dbReference type="ARBA" id="ARBA00022737"/>
    </source>
</evidence>
<dbReference type="GO" id="GO:0005923">
    <property type="term" value="C:bicellular tight junction"/>
    <property type="evidence" value="ECO:0007669"/>
    <property type="project" value="TreeGrafter"/>
</dbReference>
<dbReference type="AlphaFoldDB" id="A0AAV2JMH6"/>
<evidence type="ECO:0000256" key="14">
    <source>
        <dbReference type="ARBA" id="ARBA00023180"/>
    </source>
</evidence>
<gene>
    <name evidence="18" type="ORF">KC01_LOCUS9811</name>
</gene>
<keyword evidence="10" id="KW-0130">Cell adhesion</keyword>
<keyword evidence="12" id="KW-1133">Transmembrane helix</keyword>
<evidence type="ECO:0000256" key="4">
    <source>
        <dbReference type="ARBA" id="ARBA00022685"/>
    </source>
</evidence>
<dbReference type="GO" id="GO:0016339">
    <property type="term" value="P:calcium-dependent cell-cell adhesion via plasma membrane cell adhesion molecules"/>
    <property type="evidence" value="ECO:0007669"/>
    <property type="project" value="TreeGrafter"/>
</dbReference>
<dbReference type="PANTHER" id="PTHR24027">
    <property type="entry name" value="CADHERIN-23"/>
    <property type="match status" value="1"/>
</dbReference>
<dbReference type="GO" id="GO:0008013">
    <property type="term" value="F:beta-catenin binding"/>
    <property type="evidence" value="ECO:0007669"/>
    <property type="project" value="TreeGrafter"/>
</dbReference>
<dbReference type="EMBL" id="OZ035835">
    <property type="protein sequence ID" value="CAL1578690.1"/>
    <property type="molecule type" value="Genomic_DNA"/>
</dbReference>
<evidence type="ECO:0000256" key="13">
    <source>
        <dbReference type="ARBA" id="ARBA00023136"/>
    </source>
</evidence>
<keyword evidence="5" id="KW-0812">Transmembrane</keyword>
<dbReference type="GO" id="GO:0005912">
    <property type="term" value="C:adherens junction"/>
    <property type="evidence" value="ECO:0007669"/>
    <property type="project" value="TreeGrafter"/>
</dbReference>
<feature type="signal peptide" evidence="16">
    <location>
        <begin position="1"/>
        <end position="20"/>
    </location>
</feature>
<keyword evidence="19" id="KW-1185">Reference proteome</keyword>
<dbReference type="GO" id="GO:0016342">
    <property type="term" value="C:catenin complex"/>
    <property type="evidence" value="ECO:0007669"/>
    <property type="project" value="TreeGrafter"/>
</dbReference>
<evidence type="ECO:0000256" key="6">
    <source>
        <dbReference type="ARBA" id="ARBA00022723"/>
    </source>
</evidence>
<evidence type="ECO:0000256" key="12">
    <source>
        <dbReference type="ARBA" id="ARBA00022989"/>
    </source>
</evidence>
<dbReference type="Gene3D" id="2.60.40.60">
    <property type="entry name" value="Cadherins"/>
    <property type="match status" value="3"/>
</dbReference>
<feature type="chain" id="PRO_5043573143" description="Cadherin domain-containing protein" evidence="16">
    <location>
        <begin position="21"/>
        <end position="313"/>
    </location>
</feature>
<keyword evidence="8" id="KW-0677">Repeat</keyword>
<dbReference type="GO" id="GO:0005509">
    <property type="term" value="F:calcium ion binding"/>
    <property type="evidence" value="ECO:0007669"/>
    <property type="project" value="UniProtKB-UniRule"/>
</dbReference>
<evidence type="ECO:0000313" key="18">
    <source>
        <dbReference type="EMBL" id="CAL1578690.1"/>
    </source>
</evidence>
<dbReference type="PRINTS" id="PR00205">
    <property type="entry name" value="CADHERIN"/>
</dbReference>
<dbReference type="SUPFAM" id="SSF49313">
    <property type="entry name" value="Cadherin-like"/>
    <property type="match status" value="3"/>
</dbReference>
<evidence type="ECO:0000256" key="5">
    <source>
        <dbReference type="ARBA" id="ARBA00022692"/>
    </source>
</evidence>
<name>A0AAV2JMH6_KNICA</name>
<feature type="domain" description="Cadherin" evidence="17">
    <location>
        <begin position="71"/>
        <end position="139"/>
    </location>
</feature>
<organism evidence="18 19">
    <name type="scientific">Knipowitschia caucasica</name>
    <name type="common">Caucasian dwarf goby</name>
    <name type="synonym">Pomatoschistus caucasicus</name>
    <dbReference type="NCBI Taxonomy" id="637954"/>
    <lineage>
        <taxon>Eukaryota</taxon>
        <taxon>Metazoa</taxon>
        <taxon>Chordata</taxon>
        <taxon>Craniata</taxon>
        <taxon>Vertebrata</taxon>
        <taxon>Euteleostomi</taxon>
        <taxon>Actinopterygii</taxon>
        <taxon>Neopterygii</taxon>
        <taxon>Teleostei</taxon>
        <taxon>Neoteleostei</taxon>
        <taxon>Acanthomorphata</taxon>
        <taxon>Gobiaria</taxon>
        <taxon>Gobiiformes</taxon>
        <taxon>Gobioidei</taxon>
        <taxon>Gobiidae</taxon>
        <taxon>Gobiinae</taxon>
        <taxon>Knipowitschia</taxon>
    </lineage>
</organism>
<dbReference type="GO" id="GO:0044331">
    <property type="term" value="P:cell-cell adhesion mediated by cadherin"/>
    <property type="evidence" value="ECO:0007669"/>
    <property type="project" value="TreeGrafter"/>
</dbReference>
<evidence type="ECO:0000256" key="2">
    <source>
        <dbReference type="ARBA" id="ARBA00004282"/>
    </source>
</evidence>
<keyword evidence="13" id="KW-0472">Membrane</keyword>
<dbReference type="GO" id="GO:0007043">
    <property type="term" value="P:cell-cell junction assembly"/>
    <property type="evidence" value="ECO:0007669"/>
    <property type="project" value="TreeGrafter"/>
</dbReference>
<evidence type="ECO:0000256" key="15">
    <source>
        <dbReference type="PROSITE-ProRule" id="PRU00043"/>
    </source>
</evidence>
<dbReference type="SMART" id="SM00112">
    <property type="entry name" value="CA"/>
    <property type="match status" value="2"/>
</dbReference>
<dbReference type="CDD" id="cd11304">
    <property type="entry name" value="Cadherin_repeat"/>
    <property type="match status" value="2"/>
</dbReference>
<evidence type="ECO:0000256" key="9">
    <source>
        <dbReference type="ARBA" id="ARBA00022837"/>
    </source>
</evidence>
<evidence type="ECO:0000313" key="19">
    <source>
        <dbReference type="Proteomes" id="UP001497482"/>
    </source>
</evidence>
<protein>
    <recommendedName>
        <fullName evidence="17">Cadherin domain-containing protein</fullName>
    </recommendedName>
</protein>
<dbReference type="GO" id="GO:0019903">
    <property type="term" value="F:protein phosphatase binding"/>
    <property type="evidence" value="ECO:0007669"/>
    <property type="project" value="TreeGrafter"/>
</dbReference>
<dbReference type="PROSITE" id="PS50268">
    <property type="entry name" value="CADHERIN_2"/>
    <property type="match status" value="2"/>
</dbReference>
<keyword evidence="6" id="KW-0479">Metal-binding</keyword>
<keyword evidence="7 16" id="KW-0732">Signal</keyword>
<keyword evidence="9 15" id="KW-0106">Calcium</keyword>
<evidence type="ECO:0000256" key="16">
    <source>
        <dbReference type="SAM" id="SignalP"/>
    </source>
</evidence>
<dbReference type="InterPro" id="IPR039808">
    <property type="entry name" value="Cadherin"/>
</dbReference>
<keyword evidence="3" id="KW-1003">Cell membrane</keyword>
<dbReference type="FunFam" id="2.60.40.60:FF:000022">
    <property type="entry name" value="Cadherin 2"/>
    <property type="match status" value="1"/>
</dbReference>
<dbReference type="GO" id="GO:0045296">
    <property type="term" value="F:cadherin binding"/>
    <property type="evidence" value="ECO:0007669"/>
    <property type="project" value="TreeGrafter"/>
</dbReference>
<dbReference type="PANTHER" id="PTHR24027:SF89">
    <property type="entry name" value="CADHERIN-5"/>
    <property type="match status" value="1"/>
</dbReference>
<dbReference type="GO" id="GO:0034332">
    <property type="term" value="P:adherens junction organization"/>
    <property type="evidence" value="ECO:0007669"/>
    <property type="project" value="TreeGrafter"/>
</dbReference>
<keyword evidence="4" id="KW-0165">Cleavage on pair of basic residues</keyword>
<dbReference type="GO" id="GO:0016477">
    <property type="term" value="P:cell migration"/>
    <property type="evidence" value="ECO:0007669"/>
    <property type="project" value="TreeGrafter"/>
</dbReference>
<evidence type="ECO:0000256" key="3">
    <source>
        <dbReference type="ARBA" id="ARBA00022475"/>
    </source>
</evidence>
<evidence type="ECO:0000259" key="17">
    <source>
        <dbReference type="PROSITE" id="PS50268"/>
    </source>
</evidence>
<proteinExistence type="predicted"/>
<evidence type="ECO:0000256" key="10">
    <source>
        <dbReference type="ARBA" id="ARBA00022889"/>
    </source>
</evidence>